<protein>
    <recommendedName>
        <fullName evidence="5">Histidine decarboxylase</fullName>
    </recommendedName>
</protein>
<dbReference type="EMBL" id="AWQX01000065">
    <property type="protein sequence ID" value="EST34953.1"/>
    <property type="molecule type" value="Genomic_DNA"/>
</dbReference>
<dbReference type="GO" id="GO:0016831">
    <property type="term" value="F:carboxy-lyase activity"/>
    <property type="evidence" value="ECO:0007669"/>
    <property type="project" value="UniProtKB-KW"/>
</dbReference>
<proteinExistence type="inferred from homology"/>
<dbReference type="InterPro" id="IPR051151">
    <property type="entry name" value="Group_II_Decarboxylase"/>
</dbReference>
<dbReference type="STRING" id="1352936.M878_08160"/>
<dbReference type="OrthoDB" id="3335676at2"/>
<dbReference type="SUPFAM" id="SSF53383">
    <property type="entry name" value="PLP-dependent transferases"/>
    <property type="match status" value="1"/>
</dbReference>
<comment type="similarity">
    <text evidence="1">Belongs to the group II decarboxylase family.</text>
</comment>
<evidence type="ECO:0000313" key="4">
    <source>
        <dbReference type="Proteomes" id="UP000017984"/>
    </source>
</evidence>
<evidence type="ECO:0000256" key="2">
    <source>
        <dbReference type="ARBA" id="ARBA00022793"/>
    </source>
</evidence>
<dbReference type="PATRIC" id="fig|1352936.5.peg.1737"/>
<dbReference type="HOGENOM" id="CLU_028929_0_1_11"/>
<dbReference type="RefSeq" id="WP_023545620.1">
    <property type="nucleotide sequence ID" value="NZ_CM002285.1"/>
</dbReference>
<dbReference type="InterPro" id="IPR015424">
    <property type="entry name" value="PyrdxlP-dep_Trfase"/>
</dbReference>
<organism evidence="3 4">
    <name type="scientific">Streptomyces roseochromogenus subsp. oscitans DS 12.976</name>
    <dbReference type="NCBI Taxonomy" id="1352936"/>
    <lineage>
        <taxon>Bacteria</taxon>
        <taxon>Bacillati</taxon>
        <taxon>Actinomycetota</taxon>
        <taxon>Actinomycetes</taxon>
        <taxon>Kitasatosporales</taxon>
        <taxon>Streptomycetaceae</taxon>
        <taxon>Streptomyces</taxon>
    </lineage>
</organism>
<sequence>MTVDQSSPQTTEDFPFGPDHETWEEILQSQGLHNGQAGLVSGPLKNPTHEYPEEPGIDARDFQIAGHALTDVQRRRALDSMARYLTYKRDHMLGYQFSQDTDGSRRDLSRFLDFHVNNMGDPFDRGGYKPNTRVAERAVLDYYASLWHAEWPHNPKNGESYWGYMTSMGSTEANLYALWNARDYLAGKMLLKTKSDGKQTLTYVEPETSPKNEKLVTPVVFYSQDTHYSFGKGMRVLGMYNVYGAAQKFKYMNEKCPIGDGWEGCRDGVPSNKDGEVDIDKLYKLVKFFVEKEHPILVSLNYGSTFKGAHDHVEEICHKLLPLFEPQHLEHELTFGPKQKVTRRRFWIHVDGALGAGYGPFMRMASAEPHVFHWTPEVTLPAFDFGVRARTKKGKSVDMVSSISMSGHKWPGVPWPCSLYMSKVKYQMAPPAEVPVIGSKDTTFAGSRNGFSPLVMWNALAQLSYSDQVERCRIATELAEYMERRLKEIDITPSLEVARTPGSFSVRFRRPNARLLAKWSMSEVGDHVHAFVMPSTTREEIDELVYDLQTSDAFIEPAPHIEHEESFEAQLAALPSVELADGFISLGGVPISGRGME</sequence>
<keyword evidence="2" id="KW-0210">Decarboxylase</keyword>
<accession>V6KSE8</accession>
<gene>
    <name evidence="3" type="ORF">M878_08160</name>
</gene>
<dbReference type="PANTHER" id="PTHR46101:SF18">
    <property type="entry name" value="HISTIDINE DECARBOXYLASE"/>
    <property type="match status" value="1"/>
</dbReference>
<comment type="caution">
    <text evidence="3">The sequence shown here is derived from an EMBL/GenBank/DDBJ whole genome shotgun (WGS) entry which is preliminary data.</text>
</comment>
<evidence type="ECO:0000313" key="3">
    <source>
        <dbReference type="EMBL" id="EST34953.1"/>
    </source>
</evidence>
<reference evidence="3 4" key="1">
    <citation type="journal article" date="2014" name="Genome Announc.">
        <title>Draft Genome Sequence of Streptomyces roseochromogenes subsp. oscitans DS 12.976, Producer of the Aminocoumarin Antibiotic Clorobiocin.</title>
        <authorList>
            <person name="Ruckert C."/>
            <person name="Kalinowski J."/>
            <person name="Heide L."/>
            <person name="Apel A.K."/>
        </authorList>
    </citation>
    <scope>NUCLEOTIDE SEQUENCE [LARGE SCALE GENOMIC DNA]</scope>
    <source>
        <strain evidence="3 4">DS 12.976</strain>
    </source>
</reference>
<keyword evidence="4" id="KW-1185">Reference proteome</keyword>
<dbReference type="InterPro" id="IPR015421">
    <property type="entry name" value="PyrdxlP-dep_Trfase_major"/>
</dbReference>
<dbReference type="Proteomes" id="UP000017984">
    <property type="component" value="Chromosome"/>
</dbReference>
<dbReference type="Gene3D" id="3.40.640.10">
    <property type="entry name" value="Type I PLP-dependent aspartate aminotransferase-like (Major domain)"/>
    <property type="match status" value="1"/>
</dbReference>
<dbReference type="PANTHER" id="PTHR46101">
    <property type="match status" value="1"/>
</dbReference>
<evidence type="ECO:0008006" key="5">
    <source>
        <dbReference type="Google" id="ProtNLM"/>
    </source>
</evidence>
<dbReference type="AlphaFoldDB" id="V6KSE8"/>
<name>V6KSE8_STRRC</name>
<keyword evidence="2" id="KW-0456">Lyase</keyword>
<evidence type="ECO:0000256" key="1">
    <source>
        <dbReference type="ARBA" id="ARBA00009533"/>
    </source>
</evidence>